<evidence type="ECO:0000313" key="1">
    <source>
        <dbReference type="EMBL" id="EJX06444.1"/>
    </source>
</evidence>
<dbReference type="AlphaFoldDB" id="J9GHC9"/>
<reference evidence="1" key="1">
    <citation type="journal article" date="2012" name="PLoS ONE">
        <title>Gene sets for utilization of primary and secondary nutrition supplies in the distal gut of endangered iberian lynx.</title>
        <authorList>
            <person name="Alcaide M."/>
            <person name="Messina E."/>
            <person name="Richter M."/>
            <person name="Bargiela R."/>
            <person name="Peplies J."/>
            <person name="Huws S.A."/>
            <person name="Newbold C.J."/>
            <person name="Golyshin P.N."/>
            <person name="Simon M.A."/>
            <person name="Lopez G."/>
            <person name="Yakimov M.M."/>
            <person name="Ferrer M."/>
        </authorList>
    </citation>
    <scope>NUCLEOTIDE SEQUENCE</scope>
</reference>
<sequence length="235" mass="27039">MADSLPKEVKERLAAGKVTPLLQVSISARNGDIITLPLKLQMVSGKYGHPALMAYPVRARLEKDRNPILRLSEQEASRLNKGEVIQKAVDVNGEKTRQYLQLDPETKSVIHRRVTEVKLEQKLKDMEKVNDIELGMQQKQQVREGKPIELNVGGEKVSVGVDLKEPRGFKVIQGDLKEWERRQKLRYDEQHPEYLGLVMTDKNRWEYQKVVDKQSQERALKFHAPKNEKSQGLKL</sequence>
<gene>
    <name evidence="1" type="ORF">EVA_05446</name>
</gene>
<comment type="caution">
    <text evidence="1">The sequence shown here is derived from an EMBL/GenBank/DDBJ whole genome shotgun (WGS) entry which is preliminary data.</text>
</comment>
<protein>
    <submittedName>
        <fullName evidence="1">Uncharacterized protein</fullName>
    </submittedName>
</protein>
<dbReference type="EMBL" id="AMCI01001159">
    <property type="protein sequence ID" value="EJX06444.1"/>
    <property type="molecule type" value="Genomic_DNA"/>
</dbReference>
<proteinExistence type="predicted"/>
<name>J9GHC9_9ZZZZ</name>
<accession>J9GHC9</accession>
<organism evidence="1">
    <name type="scientific">gut metagenome</name>
    <dbReference type="NCBI Taxonomy" id="749906"/>
    <lineage>
        <taxon>unclassified sequences</taxon>
        <taxon>metagenomes</taxon>
        <taxon>organismal metagenomes</taxon>
    </lineage>
</organism>